<dbReference type="Pfam" id="PF00288">
    <property type="entry name" value="GHMP_kinases_N"/>
    <property type="match status" value="1"/>
</dbReference>
<evidence type="ECO:0000256" key="7">
    <source>
        <dbReference type="ARBA" id="ARBA00022840"/>
    </source>
</evidence>
<comment type="function">
    <text evidence="9">Catalyzes the phosphorylation of the position 2 hydroxy group of 4-diphosphocytidyl-2C-methyl-D-erythritol.</text>
</comment>
<name>A0A4R6PYZ1_9FIRM</name>
<dbReference type="InterPro" id="IPR036554">
    <property type="entry name" value="GHMP_kinase_C_sf"/>
</dbReference>
<proteinExistence type="inferred from homology"/>
<dbReference type="RefSeq" id="WP_133528978.1">
    <property type="nucleotide sequence ID" value="NZ_SNXO01000032.1"/>
</dbReference>
<evidence type="ECO:0000313" key="12">
    <source>
        <dbReference type="EMBL" id="TDP51095.1"/>
    </source>
</evidence>
<dbReference type="EMBL" id="SNXO01000032">
    <property type="protein sequence ID" value="TDP51095.1"/>
    <property type="molecule type" value="Genomic_DNA"/>
</dbReference>
<keyword evidence="5 9" id="KW-0547">Nucleotide-binding</keyword>
<dbReference type="PANTHER" id="PTHR43527">
    <property type="entry name" value="4-DIPHOSPHOCYTIDYL-2-C-METHYL-D-ERYTHRITOL KINASE, CHLOROPLASTIC"/>
    <property type="match status" value="1"/>
</dbReference>
<dbReference type="SUPFAM" id="SSF54211">
    <property type="entry name" value="Ribosomal protein S5 domain 2-like"/>
    <property type="match status" value="1"/>
</dbReference>
<keyword evidence="7 9" id="KW-0067">ATP-binding</keyword>
<keyword evidence="9" id="KW-0414">Isoprene biosynthesis</keyword>
<evidence type="ECO:0000256" key="5">
    <source>
        <dbReference type="ARBA" id="ARBA00022741"/>
    </source>
</evidence>
<evidence type="ECO:0000256" key="9">
    <source>
        <dbReference type="HAMAP-Rule" id="MF_00061"/>
    </source>
</evidence>
<dbReference type="PIRSF" id="PIRSF010376">
    <property type="entry name" value="IspE"/>
    <property type="match status" value="1"/>
</dbReference>
<organism evidence="12 13">
    <name type="scientific">Aminicella lysinilytica</name>
    <dbReference type="NCBI Taxonomy" id="433323"/>
    <lineage>
        <taxon>Bacteria</taxon>
        <taxon>Bacillati</taxon>
        <taxon>Bacillota</taxon>
        <taxon>Clostridia</taxon>
        <taxon>Peptostreptococcales</taxon>
        <taxon>Anaerovoracaceae</taxon>
        <taxon>Aminicella</taxon>
    </lineage>
</organism>
<keyword evidence="4 9" id="KW-0808">Transferase</keyword>
<feature type="domain" description="GHMP kinase C-terminal" evidence="11">
    <location>
        <begin position="232"/>
        <end position="303"/>
    </location>
</feature>
<reference evidence="12 13" key="1">
    <citation type="submission" date="2019-03" db="EMBL/GenBank/DDBJ databases">
        <title>Genomic Encyclopedia of Type Strains, Phase IV (KMG-IV): sequencing the most valuable type-strain genomes for metagenomic binning, comparative biology and taxonomic classification.</title>
        <authorList>
            <person name="Goeker M."/>
        </authorList>
    </citation>
    <scope>NUCLEOTIDE SEQUENCE [LARGE SCALE GENOMIC DNA]</scope>
    <source>
        <strain evidence="12 13">DSM 28287</strain>
    </source>
</reference>
<feature type="active site" evidence="9">
    <location>
        <position position="11"/>
    </location>
</feature>
<evidence type="ECO:0000259" key="11">
    <source>
        <dbReference type="Pfam" id="PF08544"/>
    </source>
</evidence>
<gene>
    <name evidence="9" type="primary">ispE</name>
    <name evidence="12" type="ORF">EV211_13215</name>
</gene>
<evidence type="ECO:0000256" key="1">
    <source>
        <dbReference type="ARBA" id="ARBA00009684"/>
    </source>
</evidence>
<feature type="domain" description="GHMP kinase N-terminal" evidence="10">
    <location>
        <begin position="74"/>
        <end position="154"/>
    </location>
</feature>
<dbReference type="HAMAP" id="MF_00061">
    <property type="entry name" value="IspE"/>
    <property type="match status" value="1"/>
</dbReference>
<dbReference type="InterPro" id="IPR004424">
    <property type="entry name" value="IspE"/>
</dbReference>
<feature type="binding site" evidence="9">
    <location>
        <begin position="105"/>
        <end position="115"/>
    </location>
    <ligand>
        <name>ATP</name>
        <dbReference type="ChEBI" id="CHEBI:30616"/>
    </ligand>
</feature>
<evidence type="ECO:0000256" key="8">
    <source>
        <dbReference type="ARBA" id="ARBA00032554"/>
    </source>
</evidence>
<keyword evidence="6 9" id="KW-0418">Kinase</keyword>
<dbReference type="SUPFAM" id="SSF55060">
    <property type="entry name" value="GHMP Kinase, C-terminal domain"/>
    <property type="match status" value="1"/>
</dbReference>
<dbReference type="GO" id="GO:0050515">
    <property type="term" value="F:4-(cytidine 5'-diphospho)-2-C-methyl-D-erythritol kinase activity"/>
    <property type="evidence" value="ECO:0007669"/>
    <property type="project" value="UniProtKB-UniRule"/>
</dbReference>
<evidence type="ECO:0000313" key="13">
    <source>
        <dbReference type="Proteomes" id="UP000295500"/>
    </source>
</evidence>
<dbReference type="PANTHER" id="PTHR43527:SF2">
    <property type="entry name" value="4-DIPHOSPHOCYTIDYL-2-C-METHYL-D-ERYTHRITOL KINASE, CHLOROPLASTIC"/>
    <property type="match status" value="1"/>
</dbReference>
<evidence type="ECO:0000259" key="10">
    <source>
        <dbReference type="Pfam" id="PF00288"/>
    </source>
</evidence>
<evidence type="ECO:0000256" key="2">
    <source>
        <dbReference type="ARBA" id="ARBA00012052"/>
    </source>
</evidence>
<accession>A0A4R6PYZ1</accession>
<protein>
    <recommendedName>
        <fullName evidence="3 9">4-diphosphocytidyl-2-C-methyl-D-erythritol kinase</fullName>
        <shortName evidence="9">CMK</shortName>
        <ecNumber evidence="2 9">2.7.1.148</ecNumber>
    </recommendedName>
    <alternativeName>
        <fullName evidence="8 9">4-(cytidine-5'-diphospho)-2-C-methyl-D-erythritol kinase</fullName>
    </alternativeName>
</protein>
<dbReference type="Gene3D" id="3.30.70.890">
    <property type="entry name" value="GHMP kinase, C-terminal domain"/>
    <property type="match status" value="1"/>
</dbReference>
<comment type="caution">
    <text evidence="12">The sequence shown here is derived from an EMBL/GenBank/DDBJ whole genome shotgun (WGS) entry which is preliminary data.</text>
</comment>
<dbReference type="InterPro" id="IPR013750">
    <property type="entry name" value="GHMP_kinase_C_dom"/>
</dbReference>
<evidence type="ECO:0000256" key="4">
    <source>
        <dbReference type="ARBA" id="ARBA00022679"/>
    </source>
</evidence>
<feature type="active site" evidence="9">
    <location>
        <position position="147"/>
    </location>
</feature>
<comment type="catalytic activity">
    <reaction evidence="9">
        <text>4-CDP-2-C-methyl-D-erythritol + ATP = 4-CDP-2-C-methyl-D-erythritol 2-phosphate + ADP + H(+)</text>
        <dbReference type="Rhea" id="RHEA:18437"/>
        <dbReference type="ChEBI" id="CHEBI:15378"/>
        <dbReference type="ChEBI" id="CHEBI:30616"/>
        <dbReference type="ChEBI" id="CHEBI:57823"/>
        <dbReference type="ChEBI" id="CHEBI:57919"/>
        <dbReference type="ChEBI" id="CHEBI:456216"/>
        <dbReference type="EC" id="2.7.1.148"/>
    </reaction>
</comment>
<comment type="pathway">
    <text evidence="9">Isoprenoid biosynthesis; isopentenyl diphosphate biosynthesis via DXP pathway; isopentenyl diphosphate from 1-deoxy-D-xylulose 5-phosphate: step 3/6.</text>
</comment>
<dbReference type="Proteomes" id="UP000295500">
    <property type="component" value="Unassembled WGS sequence"/>
</dbReference>
<sequence>MDEIKVLSFAKINLSIDVGAARGDGYHPVDMVMQQLSFHDDVDLKYIRNNDGTRGNIDVQVKTNRYYLPTDNRNLAFKAARLMADRYGKQVDSGTVRIDIKKRIPVAAGLAGGSGNGAAVIHGLNVLWDLGLDLTKVCLLCAELGSDVPFSALGQAKANYIFPKPMRKDPMAASCARATGRGTELEPVEGIRKPVVIAKPSISVSTKEVYQGIDSCEIVSRPDNDKLVEDLAAHSDGAYDNFINVLEAYTLDHYPAVAKLKQVMSETGAEKVLMSGSGPTVFAVYNHMKAAMSACDKLRDKGYEAYWTKTIK</sequence>
<comment type="similarity">
    <text evidence="1 9">Belongs to the GHMP kinase family. IspE subfamily.</text>
</comment>
<dbReference type="AlphaFoldDB" id="A0A4R6PYZ1"/>
<dbReference type="InterPro" id="IPR006204">
    <property type="entry name" value="GHMP_kinase_N_dom"/>
</dbReference>
<dbReference type="EC" id="2.7.1.148" evidence="2 9"/>
<dbReference type="Pfam" id="PF08544">
    <property type="entry name" value="GHMP_kinases_C"/>
    <property type="match status" value="1"/>
</dbReference>
<dbReference type="GO" id="GO:0016114">
    <property type="term" value="P:terpenoid biosynthetic process"/>
    <property type="evidence" value="ECO:0007669"/>
    <property type="project" value="InterPro"/>
</dbReference>
<evidence type="ECO:0000256" key="6">
    <source>
        <dbReference type="ARBA" id="ARBA00022777"/>
    </source>
</evidence>
<dbReference type="OrthoDB" id="9809438at2"/>
<dbReference type="InterPro" id="IPR014721">
    <property type="entry name" value="Ribsml_uS5_D2-typ_fold_subgr"/>
</dbReference>
<dbReference type="GO" id="GO:0019288">
    <property type="term" value="P:isopentenyl diphosphate biosynthetic process, methylerythritol 4-phosphate pathway"/>
    <property type="evidence" value="ECO:0007669"/>
    <property type="project" value="UniProtKB-UniRule"/>
</dbReference>
<dbReference type="Gene3D" id="3.30.230.10">
    <property type="match status" value="1"/>
</dbReference>
<keyword evidence="13" id="KW-1185">Reference proteome</keyword>
<dbReference type="InterPro" id="IPR020568">
    <property type="entry name" value="Ribosomal_Su5_D2-typ_SF"/>
</dbReference>
<dbReference type="GO" id="GO:0005524">
    <property type="term" value="F:ATP binding"/>
    <property type="evidence" value="ECO:0007669"/>
    <property type="project" value="UniProtKB-UniRule"/>
</dbReference>
<evidence type="ECO:0000256" key="3">
    <source>
        <dbReference type="ARBA" id="ARBA00017473"/>
    </source>
</evidence>
<dbReference type="UniPathway" id="UPA00056">
    <property type="reaction ID" value="UER00094"/>
</dbReference>